<feature type="compositionally biased region" description="Low complexity" evidence="10">
    <location>
        <begin position="44"/>
        <end position="56"/>
    </location>
</feature>
<evidence type="ECO:0000256" key="2">
    <source>
        <dbReference type="ARBA" id="ARBA00022723"/>
    </source>
</evidence>
<evidence type="ECO:0000256" key="8">
    <source>
        <dbReference type="ARBA" id="ARBA00023242"/>
    </source>
</evidence>
<dbReference type="Pfam" id="PF13912">
    <property type="entry name" value="zf-C2H2_6"/>
    <property type="match status" value="2"/>
</dbReference>
<dbReference type="InterPro" id="IPR013087">
    <property type="entry name" value="Znf_C2H2_type"/>
</dbReference>
<dbReference type="Gene3D" id="3.30.160.60">
    <property type="entry name" value="Classic Zinc Finger"/>
    <property type="match status" value="1"/>
</dbReference>
<evidence type="ECO:0000256" key="4">
    <source>
        <dbReference type="ARBA" id="ARBA00022771"/>
    </source>
</evidence>
<feature type="region of interest" description="Disordered" evidence="10">
    <location>
        <begin position="1"/>
        <end position="63"/>
    </location>
</feature>
<feature type="region of interest" description="Disordered" evidence="10">
    <location>
        <begin position="459"/>
        <end position="485"/>
    </location>
</feature>
<gene>
    <name evidence="12" type="ORF">SORBI_3003G242300</name>
</gene>
<dbReference type="AlphaFoldDB" id="A0A1W0VYR4"/>
<evidence type="ECO:0000256" key="3">
    <source>
        <dbReference type="ARBA" id="ARBA00022737"/>
    </source>
</evidence>
<reference evidence="13" key="2">
    <citation type="journal article" date="2018" name="Plant J.">
        <title>The Sorghum bicolor reference genome: improved assembly, gene annotations, a transcriptome atlas, and signatures of genome organization.</title>
        <authorList>
            <person name="McCormick R.F."/>
            <person name="Truong S.K."/>
            <person name="Sreedasyam A."/>
            <person name="Jenkins J."/>
            <person name="Shu S."/>
            <person name="Sims D."/>
            <person name="Kennedy M."/>
            <person name="Amirebrahimi M."/>
            <person name="Weers B.D."/>
            <person name="McKinley B."/>
            <person name="Mattison A."/>
            <person name="Morishige D.T."/>
            <person name="Grimwood J."/>
            <person name="Schmutz J."/>
            <person name="Mullet J.E."/>
        </authorList>
    </citation>
    <scope>NUCLEOTIDE SEQUENCE [LARGE SCALE GENOMIC DNA]</scope>
    <source>
        <strain evidence="13">cv. BTx623</strain>
    </source>
</reference>
<dbReference type="InParanoid" id="A0A1W0VYR4"/>
<evidence type="ECO:0000313" key="12">
    <source>
        <dbReference type="EMBL" id="OQU87261.1"/>
    </source>
</evidence>
<feature type="compositionally biased region" description="Polar residues" evidence="10">
    <location>
        <begin position="469"/>
        <end position="485"/>
    </location>
</feature>
<feature type="region of interest" description="Disordered" evidence="10">
    <location>
        <begin position="131"/>
        <end position="152"/>
    </location>
</feature>
<dbReference type="SUPFAM" id="SSF57667">
    <property type="entry name" value="beta-beta-alpha zinc fingers"/>
    <property type="match status" value="1"/>
</dbReference>
<dbReference type="GO" id="GO:0005634">
    <property type="term" value="C:nucleus"/>
    <property type="evidence" value="ECO:0007669"/>
    <property type="project" value="UniProtKB-SubCell"/>
</dbReference>
<protein>
    <recommendedName>
        <fullName evidence="11">C2H2-type domain-containing protein</fullName>
    </recommendedName>
</protein>
<dbReference type="Pfam" id="PF13894">
    <property type="entry name" value="zf-C2H2_4"/>
    <property type="match status" value="1"/>
</dbReference>
<feature type="domain" description="C2H2-type" evidence="11">
    <location>
        <begin position="344"/>
        <end position="371"/>
    </location>
</feature>
<comment type="subcellular location">
    <subcellularLocation>
        <location evidence="1">Nucleus</location>
    </subcellularLocation>
</comment>
<dbReference type="SMART" id="SM00355">
    <property type="entry name" value="ZnF_C2H2"/>
    <property type="match status" value="3"/>
</dbReference>
<feature type="compositionally biased region" description="Acidic residues" evidence="10">
    <location>
        <begin position="26"/>
        <end position="43"/>
    </location>
</feature>
<dbReference type="STRING" id="4558.A0A1W0VYR4"/>
<keyword evidence="7" id="KW-0804">Transcription</keyword>
<evidence type="ECO:0000256" key="7">
    <source>
        <dbReference type="ARBA" id="ARBA00023163"/>
    </source>
</evidence>
<keyword evidence="8" id="KW-0539">Nucleus</keyword>
<evidence type="ECO:0000256" key="10">
    <source>
        <dbReference type="SAM" id="MobiDB-lite"/>
    </source>
</evidence>
<dbReference type="PROSITE" id="PS50157">
    <property type="entry name" value="ZINC_FINGER_C2H2_2"/>
    <property type="match status" value="3"/>
</dbReference>
<feature type="region of interest" description="Disordered" evidence="10">
    <location>
        <begin position="214"/>
        <end position="241"/>
    </location>
</feature>
<dbReference type="FunCoup" id="A0A1W0VYR4">
    <property type="interactions" value="2"/>
</dbReference>
<evidence type="ECO:0000256" key="6">
    <source>
        <dbReference type="ARBA" id="ARBA00023015"/>
    </source>
</evidence>
<feature type="compositionally biased region" description="Polar residues" evidence="10">
    <location>
        <begin position="220"/>
        <end position="241"/>
    </location>
</feature>
<dbReference type="PROSITE" id="PS00028">
    <property type="entry name" value="ZINC_FINGER_C2H2_1"/>
    <property type="match status" value="3"/>
</dbReference>
<evidence type="ECO:0000256" key="9">
    <source>
        <dbReference type="PROSITE-ProRule" id="PRU00042"/>
    </source>
</evidence>
<dbReference type="eggNOG" id="KOG1721">
    <property type="taxonomic scope" value="Eukaryota"/>
</dbReference>
<dbReference type="PANTHER" id="PTHR26374:SF378">
    <property type="entry name" value="C2H2-TYPE ZINC FINGER FAMILY PROTEIN"/>
    <property type="match status" value="1"/>
</dbReference>
<keyword evidence="2" id="KW-0479">Metal-binding</keyword>
<organism evidence="12 13">
    <name type="scientific">Sorghum bicolor</name>
    <name type="common">Sorghum</name>
    <name type="synonym">Sorghum vulgare</name>
    <dbReference type="NCBI Taxonomy" id="4558"/>
    <lineage>
        <taxon>Eukaryota</taxon>
        <taxon>Viridiplantae</taxon>
        <taxon>Streptophyta</taxon>
        <taxon>Embryophyta</taxon>
        <taxon>Tracheophyta</taxon>
        <taxon>Spermatophyta</taxon>
        <taxon>Magnoliopsida</taxon>
        <taxon>Liliopsida</taxon>
        <taxon>Poales</taxon>
        <taxon>Poaceae</taxon>
        <taxon>PACMAD clade</taxon>
        <taxon>Panicoideae</taxon>
        <taxon>Andropogonodae</taxon>
        <taxon>Andropogoneae</taxon>
        <taxon>Sorghinae</taxon>
        <taxon>Sorghum</taxon>
    </lineage>
</organism>
<keyword evidence="4 9" id="KW-0863">Zinc-finger</keyword>
<sequence length="485" mass="50814">MAGSSEDERRRRRHRRGPADLRDAEAPEEGELVPGCDDSDVNTDDYYNNHHYYSSSDTDETTSDCNYARSVVLPLSYAAAAAAANNNGNAASSSPVVAAPAPAVLACPVCGKEFRSRKAVCGHMKVHQQGTSTSTIGRRHEQQGVGKHKEMKRNAAVAAGWGGTGRRGCSGCWSKPASPNAAQSDQSMAIVVANPKAVLQPMPLAFAMPVPMEPQPATPNPSSVPMASATPNPSSVPIASTTTHVSDESSSAKTMHCDALETVVAGAANPPTEADDVHLADAARAPPSPPSAGMHMHTASVHQQLIASPPPDAEEERVQHPAVHHPHPIAPPLAVAGRQNPNGYRCKQCGVWFAMHQGLGGHMAGHKTRELAAVPCRGDAAKPEKVHVCRICAAEFPTGVQLGGHMRKHYTGAPIVPKKKPRLAVQPLPPPAEQRALEPAPRPAVAGRFRLFGVDIEAGPQMPAAAQEEGSSATQAPSASTGGEQ</sequence>
<name>A0A1W0VYR4_SORBI</name>
<keyword evidence="6" id="KW-0805">Transcription regulation</keyword>
<keyword evidence="3" id="KW-0677">Repeat</keyword>
<dbReference type="InterPro" id="IPR036236">
    <property type="entry name" value="Znf_C2H2_sf"/>
</dbReference>
<keyword evidence="5" id="KW-0862">Zinc</keyword>
<dbReference type="EMBL" id="CM000762">
    <property type="protein sequence ID" value="OQU87261.1"/>
    <property type="molecule type" value="Genomic_DNA"/>
</dbReference>
<evidence type="ECO:0000256" key="5">
    <source>
        <dbReference type="ARBA" id="ARBA00022833"/>
    </source>
</evidence>
<dbReference type="Gramene" id="OQU87261">
    <property type="protein sequence ID" value="OQU87261"/>
    <property type="gene ID" value="SORBI_3003G242300"/>
</dbReference>
<accession>A0A1W0VYR4</accession>
<evidence type="ECO:0000259" key="11">
    <source>
        <dbReference type="PROSITE" id="PS50157"/>
    </source>
</evidence>
<feature type="domain" description="C2H2-type" evidence="11">
    <location>
        <begin position="105"/>
        <end position="132"/>
    </location>
</feature>
<dbReference type="GO" id="GO:0008270">
    <property type="term" value="F:zinc ion binding"/>
    <property type="evidence" value="ECO:0007669"/>
    <property type="project" value="UniProtKB-KW"/>
</dbReference>
<reference evidence="12 13" key="1">
    <citation type="journal article" date="2009" name="Nature">
        <title>The Sorghum bicolor genome and the diversification of grasses.</title>
        <authorList>
            <person name="Paterson A.H."/>
            <person name="Bowers J.E."/>
            <person name="Bruggmann R."/>
            <person name="Dubchak I."/>
            <person name="Grimwood J."/>
            <person name="Gundlach H."/>
            <person name="Haberer G."/>
            <person name="Hellsten U."/>
            <person name="Mitros T."/>
            <person name="Poliakov A."/>
            <person name="Schmutz J."/>
            <person name="Spannagl M."/>
            <person name="Tang H."/>
            <person name="Wang X."/>
            <person name="Wicker T."/>
            <person name="Bharti A.K."/>
            <person name="Chapman J."/>
            <person name="Feltus F.A."/>
            <person name="Gowik U."/>
            <person name="Grigoriev I.V."/>
            <person name="Lyons E."/>
            <person name="Maher C.A."/>
            <person name="Martis M."/>
            <person name="Narechania A."/>
            <person name="Otillar R.P."/>
            <person name="Penning B.W."/>
            <person name="Salamov A.A."/>
            <person name="Wang Y."/>
            <person name="Zhang L."/>
            <person name="Carpita N.C."/>
            <person name="Freeling M."/>
            <person name="Gingle A.R."/>
            <person name="Hash C.T."/>
            <person name="Keller B."/>
            <person name="Klein P."/>
            <person name="Kresovich S."/>
            <person name="McCann M.C."/>
            <person name="Ming R."/>
            <person name="Peterson D.G."/>
            <person name="Mehboob-ur-Rahman"/>
            <person name="Ware D."/>
            <person name="Westhoff P."/>
            <person name="Mayer K.F."/>
            <person name="Messing J."/>
            <person name="Rokhsar D.S."/>
        </authorList>
    </citation>
    <scope>NUCLEOTIDE SEQUENCE [LARGE SCALE GENOMIC DNA]</scope>
    <source>
        <strain evidence="13">cv. BTx623</strain>
    </source>
</reference>
<evidence type="ECO:0000313" key="13">
    <source>
        <dbReference type="Proteomes" id="UP000000768"/>
    </source>
</evidence>
<dbReference type="OMA" id="CNYARSV"/>
<feature type="domain" description="C2H2-type" evidence="11">
    <location>
        <begin position="387"/>
        <end position="414"/>
    </location>
</feature>
<proteinExistence type="predicted"/>
<dbReference type="Proteomes" id="UP000000768">
    <property type="component" value="Chromosome 3"/>
</dbReference>
<evidence type="ECO:0000256" key="1">
    <source>
        <dbReference type="ARBA" id="ARBA00004123"/>
    </source>
</evidence>
<dbReference type="PANTHER" id="PTHR26374">
    <property type="entry name" value="ZINC FINGER PROTEIN ZAT5"/>
    <property type="match status" value="1"/>
</dbReference>
<keyword evidence="13" id="KW-1185">Reference proteome</keyword>